<dbReference type="NCBIfam" id="TIGR02698">
    <property type="entry name" value="CopY_TcrY"/>
    <property type="match status" value="1"/>
</dbReference>
<dbReference type="Proteomes" id="UP000286848">
    <property type="component" value="Unassembled WGS sequence"/>
</dbReference>
<comment type="similarity">
    <text evidence="1">Belongs to the BlaI transcriptional regulatory family.</text>
</comment>
<dbReference type="InterPro" id="IPR036388">
    <property type="entry name" value="WH-like_DNA-bd_sf"/>
</dbReference>
<gene>
    <name evidence="5" type="ORF">LFYK43_11830</name>
</gene>
<evidence type="ECO:0000256" key="4">
    <source>
        <dbReference type="ARBA" id="ARBA00023163"/>
    </source>
</evidence>
<evidence type="ECO:0000256" key="2">
    <source>
        <dbReference type="ARBA" id="ARBA00023015"/>
    </source>
</evidence>
<keyword evidence="3" id="KW-0238">DNA-binding</keyword>
<name>A0A401IT79_9LACO</name>
<reference evidence="5 6" key="1">
    <citation type="journal article" date="2019" name="Int. J. Syst. Evol. Microbiol.">
        <title>Lactobacillus salitolerans sp. nov., a novel lactic acid bacterium isolated from spent mushroom substrates.</title>
        <authorList>
            <person name="Tohno M."/>
            <person name="Tanizawa Y."/>
            <person name="Kojima Y."/>
            <person name="Sakamoto M."/>
            <person name="Nakamura Y."/>
            <person name="Ohkuma M."/>
            <person name="Kobayashi H."/>
        </authorList>
    </citation>
    <scope>NUCLEOTIDE SEQUENCE [LARGE SCALE GENOMIC DNA]</scope>
    <source>
        <strain evidence="5 6">YK43</strain>
    </source>
</reference>
<dbReference type="InterPro" id="IPR014071">
    <property type="entry name" value="Cu_transp_CopY/TcrY"/>
</dbReference>
<dbReference type="RefSeq" id="WP_369692900.1">
    <property type="nucleotide sequence ID" value="NZ_BFFP01000016.1"/>
</dbReference>
<dbReference type="GO" id="GO:0045892">
    <property type="term" value="P:negative regulation of DNA-templated transcription"/>
    <property type="evidence" value="ECO:0007669"/>
    <property type="project" value="InterPro"/>
</dbReference>
<evidence type="ECO:0000313" key="5">
    <source>
        <dbReference type="EMBL" id="GBG94724.1"/>
    </source>
</evidence>
<keyword evidence="6" id="KW-1185">Reference proteome</keyword>
<dbReference type="InterPro" id="IPR005650">
    <property type="entry name" value="BlaI_family"/>
</dbReference>
<sequence length="151" mass="17097">MQMVQESPEMTTSEWELMRIIWTKGKATSSEVSDLIQGKKAWTESTVKTLLRRLVNKRALATEKEGRRFIYLPQVTETEAMDQMTSETFARICAMKKGQELVKLLTETPLSQNDITEMQDILKQKAKTAPSQVACDCLADRSQCQANGCCQ</sequence>
<dbReference type="GO" id="GO:0003677">
    <property type="term" value="F:DNA binding"/>
    <property type="evidence" value="ECO:0007669"/>
    <property type="project" value="UniProtKB-KW"/>
</dbReference>
<keyword evidence="2" id="KW-0805">Transcription regulation</keyword>
<protein>
    <submittedName>
        <fullName evidence="5">CopY/TcrY family copper transport repressor</fullName>
    </submittedName>
</protein>
<evidence type="ECO:0000313" key="6">
    <source>
        <dbReference type="Proteomes" id="UP000286848"/>
    </source>
</evidence>
<keyword evidence="4" id="KW-0804">Transcription</keyword>
<evidence type="ECO:0000256" key="1">
    <source>
        <dbReference type="ARBA" id="ARBA00011046"/>
    </source>
</evidence>
<evidence type="ECO:0000256" key="3">
    <source>
        <dbReference type="ARBA" id="ARBA00023125"/>
    </source>
</evidence>
<dbReference type="AlphaFoldDB" id="A0A401IT79"/>
<dbReference type="SUPFAM" id="SSF46785">
    <property type="entry name" value="Winged helix' DNA-binding domain"/>
    <property type="match status" value="1"/>
</dbReference>
<dbReference type="Gene3D" id="1.10.10.10">
    <property type="entry name" value="Winged helix-like DNA-binding domain superfamily/Winged helix DNA-binding domain"/>
    <property type="match status" value="1"/>
</dbReference>
<dbReference type="EMBL" id="BFFP01000016">
    <property type="protein sequence ID" value="GBG94724.1"/>
    <property type="molecule type" value="Genomic_DNA"/>
</dbReference>
<organism evidence="5 6">
    <name type="scientific">Ligilactobacillus salitolerans</name>
    <dbReference type="NCBI Taxonomy" id="1808352"/>
    <lineage>
        <taxon>Bacteria</taxon>
        <taxon>Bacillati</taxon>
        <taxon>Bacillota</taxon>
        <taxon>Bacilli</taxon>
        <taxon>Lactobacillales</taxon>
        <taxon>Lactobacillaceae</taxon>
        <taxon>Ligilactobacillus</taxon>
    </lineage>
</organism>
<comment type="caution">
    <text evidence="5">The sequence shown here is derived from an EMBL/GenBank/DDBJ whole genome shotgun (WGS) entry which is preliminary data.</text>
</comment>
<dbReference type="PIRSF" id="PIRSF019455">
    <property type="entry name" value="CopR_AtkY"/>
    <property type="match status" value="1"/>
</dbReference>
<accession>A0A401IT79</accession>
<dbReference type="Pfam" id="PF03965">
    <property type="entry name" value="Penicillinase_R"/>
    <property type="match status" value="1"/>
</dbReference>
<dbReference type="InterPro" id="IPR036390">
    <property type="entry name" value="WH_DNA-bd_sf"/>
</dbReference>
<proteinExistence type="inferred from homology"/>